<proteinExistence type="predicted"/>
<dbReference type="KEGG" id="naj:B1756_09500"/>
<accession>A0A2Z2HS25</accession>
<gene>
    <name evidence="2" type="ORF">B1756_09500</name>
</gene>
<dbReference type="RefSeq" id="WP_086888319.1">
    <property type="nucleotide sequence ID" value="NZ_CP019893.1"/>
</dbReference>
<dbReference type="Proteomes" id="UP000250088">
    <property type="component" value="Chromosome"/>
</dbReference>
<feature type="compositionally biased region" description="Polar residues" evidence="1">
    <location>
        <begin position="1"/>
        <end position="10"/>
    </location>
</feature>
<evidence type="ECO:0000313" key="3">
    <source>
        <dbReference type="Proteomes" id="UP000250088"/>
    </source>
</evidence>
<sequence length="96" mass="10265">MSQSTTSTPPKATDSLGRFDVETPEGSGTVEVAGTPTNRARIDVELESGRRWIFGVNDDVAALVLVLNENGARVDPELPSWIEPVIQQTGLEGVES</sequence>
<evidence type="ECO:0000313" key="2">
    <source>
        <dbReference type="EMBL" id="ARS89940.1"/>
    </source>
</evidence>
<reference evidence="3" key="1">
    <citation type="submission" date="2017-02" db="EMBL/GenBank/DDBJ databases">
        <title>Natronthermophilus aegyptiacus gen. nov.,sp. nov., an aerobic, extremely halophilic alkalithermophilic archaeon isolated from the athalassohaline Wadi An Natrun, Egypt.</title>
        <authorList>
            <person name="Zhao B."/>
        </authorList>
    </citation>
    <scope>NUCLEOTIDE SEQUENCE [LARGE SCALE GENOMIC DNA]</scope>
    <source>
        <strain evidence="3">JW/NM-HA 15</strain>
    </source>
</reference>
<protein>
    <submittedName>
        <fullName evidence="2">Uncharacterized protein</fullName>
    </submittedName>
</protein>
<dbReference type="OrthoDB" id="195695at2157"/>
<dbReference type="EMBL" id="CP019893">
    <property type="protein sequence ID" value="ARS89940.1"/>
    <property type="molecule type" value="Genomic_DNA"/>
</dbReference>
<dbReference type="GeneID" id="32894314"/>
<evidence type="ECO:0000256" key="1">
    <source>
        <dbReference type="SAM" id="MobiDB-lite"/>
    </source>
</evidence>
<keyword evidence="3" id="KW-1185">Reference proteome</keyword>
<feature type="region of interest" description="Disordered" evidence="1">
    <location>
        <begin position="1"/>
        <end position="34"/>
    </location>
</feature>
<organism evidence="2 3">
    <name type="scientific">Natrarchaeobaculum aegyptiacum</name>
    <dbReference type="NCBI Taxonomy" id="745377"/>
    <lineage>
        <taxon>Archaea</taxon>
        <taxon>Methanobacteriati</taxon>
        <taxon>Methanobacteriota</taxon>
        <taxon>Stenosarchaea group</taxon>
        <taxon>Halobacteria</taxon>
        <taxon>Halobacteriales</taxon>
        <taxon>Natrialbaceae</taxon>
        <taxon>Natrarchaeobaculum</taxon>
    </lineage>
</organism>
<name>A0A2Z2HS25_9EURY</name>
<dbReference type="AlphaFoldDB" id="A0A2Z2HS25"/>